<evidence type="ECO:0000313" key="8">
    <source>
        <dbReference type="RefSeq" id="XP_034288731.1"/>
    </source>
</evidence>
<feature type="transmembrane region" description="Helical" evidence="5">
    <location>
        <begin position="75"/>
        <end position="96"/>
    </location>
</feature>
<name>A0A6P9D938_PANGU</name>
<keyword evidence="7" id="KW-1185">Reference proteome</keyword>
<dbReference type="Pfam" id="PF00083">
    <property type="entry name" value="Sugar_tr"/>
    <property type="match status" value="1"/>
</dbReference>
<evidence type="ECO:0000256" key="4">
    <source>
        <dbReference type="ARBA" id="ARBA00023136"/>
    </source>
</evidence>
<evidence type="ECO:0000259" key="6">
    <source>
        <dbReference type="PROSITE" id="PS50850"/>
    </source>
</evidence>
<dbReference type="GeneID" id="117674693"/>
<dbReference type="InterPro" id="IPR020846">
    <property type="entry name" value="MFS_dom"/>
</dbReference>
<evidence type="ECO:0000256" key="1">
    <source>
        <dbReference type="ARBA" id="ARBA00004141"/>
    </source>
</evidence>
<dbReference type="OMA" id="ITLMWSL"/>
<dbReference type="RefSeq" id="XP_034288731.1">
    <property type="nucleotide sequence ID" value="XM_034432840.2"/>
</dbReference>
<feature type="transmembrane region" description="Helical" evidence="5">
    <location>
        <begin position="108"/>
        <end position="131"/>
    </location>
</feature>
<dbReference type="GO" id="GO:0046323">
    <property type="term" value="P:D-glucose import"/>
    <property type="evidence" value="ECO:0007669"/>
    <property type="project" value="TreeGrafter"/>
</dbReference>
<feature type="transmembrane region" description="Helical" evidence="5">
    <location>
        <begin position="21"/>
        <end position="40"/>
    </location>
</feature>
<evidence type="ECO:0000256" key="2">
    <source>
        <dbReference type="ARBA" id="ARBA00022692"/>
    </source>
</evidence>
<dbReference type="PROSITE" id="PS50850">
    <property type="entry name" value="MFS"/>
    <property type="match status" value="1"/>
</dbReference>
<accession>A0A6P9D938</accession>
<proteinExistence type="predicted"/>
<organism evidence="7 8">
    <name type="scientific">Pantherophis guttatus</name>
    <name type="common">Corn snake</name>
    <name type="synonym">Elaphe guttata</name>
    <dbReference type="NCBI Taxonomy" id="94885"/>
    <lineage>
        <taxon>Eukaryota</taxon>
        <taxon>Metazoa</taxon>
        <taxon>Chordata</taxon>
        <taxon>Craniata</taxon>
        <taxon>Vertebrata</taxon>
        <taxon>Euteleostomi</taxon>
        <taxon>Lepidosauria</taxon>
        <taxon>Squamata</taxon>
        <taxon>Bifurcata</taxon>
        <taxon>Unidentata</taxon>
        <taxon>Episquamata</taxon>
        <taxon>Toxicofera</taxon>
        <taxon>Serpentes</taxon>
        <taxon>Colubroidea</taxon>
        <taxon>Colubridae</taxon>
        <taxon>Colubrinae</taxon>
        <taxon>Pantherophis</taxon>
    </lineage>
</organism>
<dbReference type="Gene3D" id="1.20.1250.20">
    <property type="entry name" value="MFS general substrate transporter like domains"/>
    <property type="match status" value="1"/>
</dbReference>
<dbReference type="InterPro" id="IPR045263">
    <property type="entry name" value="GLUT"/>
</dbReference>
<gene>
    <name evidence="8" type="primary">LOC117674693</name>
</gene>
<dbReference type="InterPro" id="IPR036259">
    <property type="entry name" value="MFS_trans_sf"/>
</dbReference>
<dbReference type="GO" id="GO:0055056">
    <property type="term" value="F:D-glucose transmembrane transporter activity"/>
    <property type="evidence" value="ECO:0007669"/>
    <property type="project" value="TreeGrafter"/>
</dbReference>
<protein>
    <submittedName>
        <fullName evidence="8">Solute carrier family 2, facilitated glucose transporter member 9-like isoform X1</fullName>
    </submittedName>
</protein>
<dbReference type="PANTHER" id="PTHR23503">
    <property type="entry name" value="SOLUTE CARRIER FAMILY 2"/>
    <property type="match status" value="1"/>
</dbReference>
<dbReference type="GO" id="GO:0005886">
    <property type="term" value="C:plasma membrane"/>
    <property type="evidence" value="ECO:0007669"/>
    <property type="project" value="TreeGrafter"/>
</dbReference>
<evidence type="ECO:0000256" key="3">
    <source>
        <dbReference type="ARBA" id="ARBA00022989"/>
    </source>
</evidence>
<dbReference type="InterPro" id="IPR005828">
    <property type="entry name" value="MFS_sugar_transport-like"/>
</dbReference>
<dbReference type="SUPFAM" id="SSF103473">
    <property type="entry name" value="MFS general substrate transporter"/>
    <property type="match status" value="1"/>
</dbReference>
<evidence type="ECO:0000313" key="7">
    <source>
        <dbReference type="Proteomes" id="UP001652622"/>
    </source>
</evidence>
<evidence type="ECO:0000256" key="5">
    <source>
        <dbReference type="SAM" id="Phobius"/>
    </source>
</evidence>
<dbReference type="Proteomes" id="UP001652622">
    <property type="component" value="Unplaced"/>
</dbReference>
<comment type="subcellular location">
    <subcellularLocation>
        <location evidence="1">Membrane</location>
        <topology evidence="1">Multi-pass membrane protein</topology>
    </subcellularLocation>
</comment>
<sequence>MANLVPLVAARSQRGRNDWSISLITASLAGAFGSSFLYGYNLSVVNAPTVFIKKFYNETWERRYNQSITEQSLTLLWTLSVSIFAVGGLLGALIVTPAVKYFGRKRTLLLNNVFAIVAALFMAFSLLAGILEMIILGRFIMGIDGGMI</sequence>
<feature type="domain" description="Major facilitator superfamily (MFS) profile" evidence="6">
    <location>
        <begin position="27"/>
        <end position="148"/>
    </location>
</feature>
<dbReference type="PANTHER" id="PTHR23503:SF35">
    <property type="entry name" value="SOLUTE CARRIER FAMILY 2, FACILITATED GLUCOSE TRANSPORTER MEMBER 9"/>
    <property type="match status" value="1"/>
</dbReference>
<dbReference type="AlphaFoldDB" id="A0A6P9D938"/>
<keyword evidence="3 5" id="KW-1133">Transmembrane helix</keyword>
<dbReference type="GO" id="GO:0070837">
    <property type="term" value="P:dehydroascorbic acid transport"/>
    <property type="evidence" value="ECO:0007669"/>
    <property type="project" value="TreeGrafter"/>
</dbReference>
<dbReference type="KEGG" id="pgut:117674693"/>
<keyword evidence="2 5" id="KW-0812">Transmembrane</keyword>
<dbReference type="InParanoid" id="A0A6P9D938"/>
<keyword evidence="4 5" id="KW-0472">Membrane</keyword>
<reference evidence="8" key="1">
    <citation type="submission" date="2025-08" db="UniProtKB">
        <authorList>
            <consortium name="RefSeq"/>
        </authorList>
    </citation>
    <scope>IDENTIFICATION</scope>
    <source>
        <tissue evidence="8">Blood</tissue>
    </source>
</reference>